<evidence type="ECO:0000313" key="3">
    <source>
        <dbReference type="Proteomes" id="UP000616839"/>
    </source>
</evidence>
<dbReference type="RefSeq" id="WP_192143647.1">
    <property type="nucleotide sequence ID" value="NZ_JACYXZ010000003.1"/>
</dbReference>
<feature type="region of interest" description="Disordered" evidence="1">
    <location>
        <begin position="197"/>
        <end position="224"/>
    </location>
</feature>
<reference evidence="2" key="1">
    <citation type="submission" date="2020-09" db="EMBL/GenBank/DDBJ databases">
        <title>Nocardioides sp. strain MJB4 16S ribosomal RNA gene Genome sequencing and assembly.</title>
        <authorList>
            <person name="Kim I."/>
        </authorList>
    </citation>
    <scope>NUCLEOTIDE SEQUENCE</scope>
    <source>
        <strain evidence="2">MJB4</strain>
    </source>
</reference>
<dbReference type="InterPro" id="IPR029033">
    <property type="entry name" value="His_PPase_superfam"/>
</dbReference>
<dbReference type="GO" id="GO:0016791">
    <property type="term" value="F:phosphatase activity"/>
    <property type="evidence" value="ECO:0007669"/>
    <property type="project" value="TreeGrafter"/>
</dbReference>
<dbReference type="SUPFAM" id="SSF53254">
    <property type="entry name" value="Phosphoglycerate mutase-like"/>
    <property type="match status" value="1"/>
</dbReference>
<dbReference type="InterPro" id="IPR013078">
    <property type="entry name" value="His_Pase_superF_clade-1"/>
</dbReference>
<dbReference type="InterPro" id="IPR050275">
    <property type="entry name" value="PGM_Phosphatase"/>
</dbReference>
<dbReference type="EMBL" id="JACYXZ010000003">
    <property type="protein sequence ID" value="MBD8870334.1"/>
    <property type="molecule type" value="Genomic_DNA"/>
</dbReference>
<evidence type="ECO:0000256" key="1">
    <source>
        <dbReference type="SAM" id="MobiDB-lite"/>
    </source>
</evidence>
<accession>A0A927K4Y6</accession>
<dbReference type="AlphaFoldDB" id="A0A927K4Y6"/>
<dbReference type="Pfam" id="PF00300">
    <property type="entry name" value="His_Phos_1"/>
    <property type="match status" value="1"/>
</dbReference>
<dbReference type="CDD" id="cd07067">
    <property type="entry name" value="HP_PGM_like"/>
    <property type="match status" value="1"/>
</dbReference>
<dbReference type="SMART" id="SM00855">
    <property type="entry name" value="PGAM"/>
    <property type="match status" value="1"/>
</dbReference>
<organism evidence="2 3">
    <name type="scientific">Nocardioides donggukensis</name>
    <dbReference type="NCBI Taxonomy" id="2774019"/>
    <lineage>
        <taxon>Bacteria</taxon>
        <taxon>Bacillati</taxon>
        <taxon>Actinomycetota</taxon>
        <taxon>Actinomycetes</taxon>
        <taxon>Propionibacteriales</taxon>
        <taxon>Nocardioidaceae</taxon>
        <taxon>Nocardioides</taxon>
    </lineage>
</organism>
<name>A0A927K4Y6_9ACTN</name>
<comment type="caution">
    <text evidence="2">The sequence shown here is derived from an EMBL/GenBank/DDBJ whole genome shotgun (WGS) entry which is preliminary data.</text>
</comment>
<dbReference type="Gene3D" id="3.40.50.1240">
    <property type="entry name" value="Phosphoglycerate mutase-like"/>
    <property type="match status" value="1"/>
</dbReference>
<dbReference type="PANTHER" id="PTHR48100:SF58">
    <property type="entry name" value="PE-PGRS FAMILY PROTEIN PE_PGRS11"/>
    <property type="match status" value="1"/>
</dbReference>
<keyword evidence="3" id="KW-1185">Reference proteome</keyword>
<dbReference type="GO" id="GO:0005737">
    <property type="term" value="C:cytoplasm"/>
    <property type="evidence" value="ECO:0007669"/>
    <property type="project" value="TreeGrafter"/>
</dbReference>
<proteinExistence type="predicted"/>
<evidence type="ECO:0000313" key="2">
    <source>
        <dbReference type="EMBL" id="MBD8870334.1"/>
    </source>
</evidence>
<gene>
    <name evidence="2" type="ORF">IE331_11925</name>
</gene>
<protein>
    <submittedName>
        <fullName evidence="2">Histidine phosphatase family protein</fullName>
    </submittedName>
</protein>
<sequence length="224" mass="23226">MDLLLVRHAQTHANVAGALDTALPGADLTELGERQARALVDLLADERIDAVWCSPTLRTRRTAEGVARAHGLTPRVHPGLVEISAGDWEMSTADEHGVAYREAIVAGVSGGGAALVPGGESADQVFARFDAAIAEIRATGAERVAVVSHGAVLRAWCGARVPNVPAALVRDRPLGNTGLVRLHSHDGGWAASEWDTELVRPGGAAGPAAQGTRETSAPRSAGRP</sequence>
<dbReference type="PANTHER" id="PTHR48100">
    <property type="entry name" value="BROAD-SPECIFICITY PHOSPHATASE YOR283W-RELATED"/>
    <property type="match status" value="1"/>
</dbReference>
<dbReference type="Proteomes" id="UP000616839">
    <property type="component" value="Unassembled WGS sequence"/>
</dbReference>